<organism evidence="5 6">
    <name type="scientific">Fodinibius sediminis</name>
    <dbReference type="NCBI Taxonomy" id="1214077"/>
    <lineage>
        <taxon>Bacteria</taxon>
        <taxon>Pseudomonadati</taxon>
        <taxon>Balneolota</taxon>
        <taxon>Balneolia</taxon>
        <taxon>Balneolales</taxon>
        <taxon>Balneolaceae</taxon>
        <taxon>Fodinibius</taxon>
    </lineage>
</organism>
<accession>A0A521F422</accession>
<dbReference type="FunFam" id="3.90.550.10:FF:000122">
    <property type="entry name" value="Dolichol-phosphate mannosyltransferase subunit 1"/>
    <property type="match status" value="1"/>
</dbReference>
<dbReference type="InterPro" id="IPR029044">
    <property type="entry name" value="Nucleotide-diphossugar_trans"/>
</dbReference>
<comment type="similarity">
    <text evidence="1">Belongs to the glycosyltransferase 2 family.</text>
</comment>
<dbReference type="GO" id="GO:0016020">
    <property type="term" value="C:membrane"/>
    <property type="evidence" value="ECO:0007669"/>
    <property type="project" value="GOC"/>
</dbReference>
<dbReference type="GO" id="GO:0004582">
    <property type="term" value="F:dolichyl-phosphate beta-D-mannosyltransferase activity"/>
    <property type="evidence" value="ECO:0007669"/>
    <property type="project" value="InterPro"/>
</dbReference>
<dbReference type="Gene3D" id="3.90.550.10">
    <property type="entry name" value="Spore Coat Polysaccharide Biosynthesis Protein SpsA, Chain A"/>
    <property type="match status" value="1"/>
</dbReference>
<name>A0A521F422_9BACT</name>
<keyword evidence="2 5" id="KW-0328">Glycosyltransferase</keyword>
<dbReference type="AlphaFoldDB" id="A0A521F422"/>
<dbReference type="EMBL" id="FXTH01000023">
    <property type="protein sequence ID" value="SMO90935.1"/>
    <property type="molecule type" value="Genomic_DNA"/>
</dbReference>
<evidence type="ECO:0000256" key="1">
    <source>
        <dbReference type="ARBA" id="ARBA00006739"/>
    </source>
</evidence>
<dbReference type="CDD" id="cd06442">
    <property type="entry name" value="DPM1_like"/>
    <property type="match status" value="1"/>
</dbReference>
<dbReference type="Pfam" id="PF00535">
    <property type="entry name" value="Glycos_transf_2"/>
    <property type="match status" value="1"/>
</dbReference>
<dbReference type="PANTHER" id="PTHR43398:SF1">
    <property type="entry name" value="DOLICHOL-PHOSPHATE MANNOSYLTRANSFERASE SUBUNIT 1"/>
    <property type="match status" value="1"/>
</dbReference>
<dbReference type="OrthoDB" id="9810303at2"/>
<proteinExistence type="inferred from homology"/>
<keyword evidence="3 5" id="KW-0808">Transferase</keyword>
<protein>
    <submittedName>
        <fullName evidence="5">Dolichol-phosphate mannosyltransferase</fullName>
    </submittedName>
</protein>
<dbReference type="GO" id="GO:0009247">
    <property type="term" value="P:glycolipid biosynthetic process"/>
    <property type="evidence" value="ECO:0007669"/>
    <property type="project" value="TreeGrafter"/>
</dbReference>
<dbReference type="RefSeq" id="WP_142715911.1">
    <property type="nucleotide sequence ID" value="NZ_FXTH01000023.1"/>
</dbReference>
<dbReference type="PANTHER" id="PTHR43398">
    <property type="entry name" value="DOLICHOL-PHOSPHATE MANNOSYLTRANSFERASE SUBUNIT 1"/>
    <property type="match status" value="1"/>
</dbReference>
<evidence type="ECO:0000256" key="2">
    <source>
        <dbReference type="ARBA" id="ARBA00022676"/>
    </source>
</evidence>
<keyword evidence="6" id="KW-1185">Reference proteome</keyword>
<feature type="domain" description="Glycosyltransferase 2-like" evidence="4">
    <location>
        <begin position="7"/>
        <end position="172"/>
    </location>
</feature>
<dbReference type="InterPro" id="IPR039528">
    <property type="entry name" value="DPM1-like"/>
</dbReference>
<dbReference type="InterPro" id="IPR001173">
    <property type="entry name" value="Glyco_trans_2-like"/>
</dbReference>
<evidence type="ECO:0000256" key="3">
    <source>
        <dbReference type="ARBA" id="ARBA00022679"/>
    </source>
</evidence>
<evidence type="ECO:0000259" key="4">
    <source>
        <dbReference type="Pfam" id="PF00535"/>
    </source>
</evidence>
<sequence length="241" mass="27429">MAHSTLIIVPTYNESNNIERLIDKVMGVGEMDLLIIDDGSPDGTAGIVKMKQDQYPHRLFIIERSGKLGLGTAYVRGFRYALENDYTYICEMDADFSHDPEDLPKLIEKVRTGETDVAIGSRYADGISIINWPLSRLILSYSANLYARFITGLPIFDTTAGFKCIHRKVLEAISVENIRSNGYAFQIELHFRAWKAGFRLSEVAIIFRERQEGVSKMSRSIVWEAIWRVWTLKIQSIMGLL</sequence>
<reference evidence="5 6" key="1">
    <citation type="submission" date="2017-05" db="EMBL/GenBank/DDBJ databases">
        <authorList>
            <person name="Varghese N."/>
            <person name="Submissions S."/>
        </authorList>
    </citation>
    <scope>NUCLEOTIDE SEQUENCE [LARGE SCALE GENOMIC DNA]</scope>
    <source>
        <strain evidence="5 6">DSM 21194</strain>
    </source>
</reference>
<dbReference type="Proteomes" id="UP000317593">
    <property type="component" value="Unassembled WGS sequence"/>
</dbReference>
<dbReference type="SUPFAM" id="SSF53448">
    <property type="entry name" value="Nucleotide-diphospho-sugar transferases"/>
    <property type="match status" value="1"/>
</dbReference>
<evidence type="ECO:0000313" key="5">
    <source>
        <dbReference type="EMBL" id="SMO90935.1"/>
    </source>
</evidence>
<gene>
    <name evidence="5" type="ORF">SAMN06265218_1232</name>
</gene>
<evidence type="ECO:0000313" key="6">
    <source>
        <dbReference type="Proteomes" id="UP000317593"/>
    </source>
</evidence>